<keyword evidence="3" id="KW-1003">Cell membrane</keyword>
<comment type="subcellular location">
    <subcellularLocation>
        <location evidence="1">Cell membrane</location>
        <topology evidence="1">Multi-pass membrane protein</topology>
    </subcellularLocation>
</comment>
<dbReference type="PANTHER" id="PTHR11795">
    <property type="entry name" value="BRANCHED-CHAIN AMINO ACID TRANSPORT SYSTEM PERMEASE PROTEIN LIVH"/>
    <property type="match status" value="1"/>
</dbReference>
<evidence type="ECO:0000256" key="5">
    <source>
        <dbReference type="ARBA" id="ARBA00022970"/>
    </source>
</evidence>
<gene>
    <name evidence="10" type="ORF">EYH45_04765</name>
</gene>
<dbReference type="PANTHER" id="PTHR11795:SF451">
    <property type="entry name" value="ABC TRANSPORTER PERMEASE PROTEIN"/>
    <property type="match status" value="1"/>
</dbReference>
<evidence type="ECO:0000256" key="8">
    <source>
        <dbReference type="ARBA" id="ARBA00037998"/>
    </source>
</evidence>
<feature type="transmembrane region" description="Helical" evidence="9">
    <location>
        <begin position="102"/>
        <end position="120"/>
    </location>
</feature>
<dbReference type="EMBL" id="DQVM01000091">
    <property type="protein sequence ID" value="HIQ29859.1"/>
    <property type="molecule type" value="Genomic_DNA"/>
</dbReference>
<evidence type="ECO:0000313" key="10">
    <source>
        <dbReference type="EMBL" id="HIQ29859.1"/>
    </source>
</evidence>
<comment type="caution">
    <text evidence="10">The sequence shown here is derived from an EMBL/GenBank/DDBJ whole genome shotgun (WGS) entry which is preliminary data.</text>
</comment>
<evidence type="ECO:0000256" key="2">
    <source>
        <dbReference type="ARBA" id="ARBA00022448"/>
    </source>
</evidence>
<feature type="transmembrane region" description="Helical" evidence="9">
    <location>
        <begin position="6"/>
        <end position="33"/>
    </location>
</feature>
<feature type="transmembrane region" description="Helical" evidence="9">
    <location>
        <begin position="202"/>
        <end position="224"/>
    </location>
</feature>
<protein>
    <submittedName>
        <fullName evidence="10">Branched-chain amino acid ABC transporter permease</fullName>
    </submittedName>
</protein>
<evidence type="ECO:0000256" key="4">
    <source>
        <dbReference type="ARBA" id="ARBA00022692"/>
    </source>
</evidence>
<reference evidence="10" key="1">
    <citation type="journal article" date="2020" name="ISME J.">
        <title>Gammaproteobacteria mediating utilization of methyl-, sulfur- and petroleum organic compounds in deep ocean hydrothermal plumes.</title>
        <authorList>
            <person name="Zhou Z."/>
            <person name="Liu Y."/>
            <person name="Pan J."/>
            <person name="Cron B.R."/>
            <person name="Toner B.M."/>
            <person name="Anantharaman K."/>
            <person name="Breier J.A."/>
            <person name="Dick G.J."/>
            <person name="Li M."/>
        </authorList>
    </citation>
    <scope>NUCLEOTIDE SEQUENCE</scope>
    <source>
        <strain evidence="10">SZUA-1515</strain>
    </source>
</reference>
<feature type="transmembrane region" description="Helical" evidence="9">
    <location>
        <begin position="282"/>
        <end position="300"/>
    </location>
</feature>
<feature type="transmembrane region" description="Helical" evidence="9">
    <location>
        <begin position="154"/>
        <end position="173"/>
    </location>
</feature>
<dbReference type="InterPro" id="IPR001851">
    <property type="entry name" value="ABC_transp_permease"/>
</dbReference>
<keyword evidence="7 9" id="KW-0472">Membrane</keyword>
<dbReference type="InterPro" id="IPR052157">
    <property type="entry name" value="BCAA_transport_permease"/>
</dbReference>
<evidence type="ECO:0000256" key="6">
    <source>
        <dbReference type="ARBA" id="ARBA00022989"/>
    </source>
</evidence>
<comment type="similarity">
    <text evidence="8">Belongs to the binding-protein-dependent transport system permease family. LivHM subfamily.</text>
</comment>
<feature type="transmembrane region" description="Helical" evidence="9">
    <location>
        <begin position="72"/>
        <end position="90"/>
    </location>
</feature>
<evidence type="ECO:0000313" key="11">
    <source>
        <dbReference type="Proteomes" id="UP000608579"/>
    </source>
</evidence>
<sequence length="308" mass="33376">MAFEQVISFLLSASILGLASGTIYGVIALGFVLLYRVGKIVNIAVGDMVLIGAYLILFYSELGLVPNPLFNLLLSLGLAALTTVILAFFTERFLIRPLYGQSILSLIMMTVALALILRGITISRWGTQLKIFPGQHEIFPAVPLELGYIKLPYVMVWSMLGAVILFGFFFYIFKRTLFGFAMRAVSLEPEAAATHGISIRKIYTYSWIIAYVAAVLGGLIMGVINGLTVNISVIGLTKALPAALIGGIDSPGGAVLGGLLLGLIESTIGTYLNPIIPGIREVMPFIILLIVLVFRPYGLFGTRRIERV</sequence>
<dbReference type="Pfam" id="PF02653">
    <property type="entry name" value="BPD_transp_2"/>
    <property type="match status" value="1"/>
</dbReference>
<feature type="transmembrane region" description="Helical" evidence="9">
    <location>
        <begin position="40"/>
        <end position="60"/>
    </location>
</feature>
<name>A0A832ZVX5_CALS0</name>
<evidence type="ECO:0000256" key="7">
    <source>
        <dbReference type="ARBA" id="ARBA00023136"/>
    </source>
</evidence>
<dbReference type="GO" id="GO:0006865">
    <property type="term" value="P:amino acid transport"/>
    <property type="evidence" value="ECO:0007669"/>
    <property type="project" value="UniProtKB-KW"/>
</dbReference>
<dbReference type="CDD" id="cd06582">
    <property type="entry name" value="TM_PBP1_LivH_like"/>
    <property type="match status" value="1"/>
</dbReference>
<proteinExistence type="inferred from homology"/>
<dbReference type="AlphaFoldDB" id="A0A832ZVX5"/>
<evidence type="ECO:0000256" key="1">
    <source>
        <dbReference type="ARBA" id="ARBA00004651"/>
    </source>
</evidence>
<evidence type="ECO:0000256" key="9">
    <source>
        <dbReference type="SAM" id="Phobius"/>
    </source>
</evidence>
<accession>A0A832ZVX5</accession>
<evidence type="ECO:0000256" key="3">
    <source>
        <dbReference type="ARBA" id="ARBA00022475"/>
    </source>
</evidence>
<keyword evidence="2" id="KW-0813">Transport</keyword>
<keyword evidence="6 9" id="KW-1133">Transmembrane helix</keyword>
<dbReference type="GO" id="GO:0005886">
    <property type="term" value="C:plasma membrane"/>
    <property type="evidence" value="ECO:0007669"/>
    <property type="project" value="UniProtKB-SubCell"/>
</dbReference>
<keyword evidence="4 9" id="KW-0812">Transmembrane</keyword>
<dbReference type="GO" id="GO:0022857">
    <property type="term" value="F:transmembrane transporter activity"/>
    <property type="evidence" value="ECO:0007669"/>
    <property type="project" value="InterPro"/>
</dbReference>
<dbReference type="Proteomes" id="UP000608579">
    <property type="component" value="Unassembled WGS sequence"/>
</dbReference>
<organism evidence="10 11">
    <name type="scientific">Caldiarchaeum subterraneum</name>
    <dbReference type="NCBI Taxonomy" id="311458"/>
    <lineage>
        <taxon>Archaea</taxon>
        <taxon>Nitrososphaerota</taxon>
        <taxon>Candidatus Caldarchaeales</taxon>
        <taxon>Candidatus Caldarchaeaceae</taxon>
        <taxon>Candidatus Caldarchaeum</taxon>
    </lineage>
</organism>
<keyword evidence="5" id="KW-0029">Amino-acid transport</keyword>